<keyword evidence="3" id="KW-0547">Nucleotide-binding</keyword>
<proteinExistence type="predicted"/>
<dbReference type="Gene3D" id="3.40.50.300">
    <property type="entry name" value="P-loop containing nucleotide triphosphate hydrolases"/>
    <property type="match status" value="1"/>
</dbReference>
<evidence type="ECO:0000256" key="3">
    <source>
        <dbReference type="ARBA" id="ARBA00022741"/>
    </source>
</evidence>
<dbReference type="SMART" id="SM00382">
    <property type="entry name" value="AAA"/>
    <property type="match status" value="1"/>
</dbReference>
<evidence type="ECO:0000256" key="9">
    <source>
        <dbReference type="ARBA" id="ARBA00023271"/>
    </source>
</evidence>
<evidence type="ECO:0000256" key="2">
    <source>
        <dbReference type="ARBA" id="ARBA00004436"/>
    </source>
</evidence>
<evidence type="ECO:0000313" key="12">
    <source>
        <dbReference type="EMBL" id="VDK30575.1"/>
    </source>
</evidence>
<dbReference type="Pfam" id="PF12037">
    <property type="entry name" value="ATAD3_N"/>
    <property type="match status" value="1"/>
</dbReference>
<feature type="domain" description="AAA+ ATPase" evidence="11">
    <location>
        <begin position="200"/>
        <end position="333"/>
    </location>
</feature>
<gene>
    <name evidence="12" type="ORF">GPUH_LOCUS1630</name>
</gene>
<evidence type="ECO:0000256" key="8">
    <source>
        <dbReference type="ARBA" id="ARBA00023136"/>
    </source>
</evidence>
<evidence type="ECO:0000256" key="1">
    <source>
        <dbReference type="ARBA" id="ARBA00004273"/>
    </source>
</evidence>
<dbReference type="GO" id="GO:0042645">
    <property type="term" value="C:mitochondrial nucleoid"/>
    <property type="evidence" value="ECO:0007669"/>
    <property type="project" value="UniProtKB-SubCell"/>
</dbReference>
<evidence type="ECO:0000256" key="6">
    <source>
        <dbReference type="ARBA" id="ARBA00023054"/>
    </source>
</evidence>
<dbReference type="GO" id="GO:0016887">
    <property type="term" value="F:ATP hydrolysis activity"/>
    <property type="evidence" value="ECO:0007669"/>
    <property type="project" value="InterPro"/>
</dbReference>
<dbReference type="PANTHER" id="PTHR23075:SF0">
    <property type="entry name" value="ATPASE FAMILY AAA DOMAIN-CONTAINING PROTEIN 3"/>
    <property type="match status" value="1"/>
</dbReference>
<dbReference type="EMBL" id="UYRT01002072">
    <property type="protein sequence ID" value="VDK30575.1"/>
    <property type="molecule type" value="Genomic_DNA"/>
</dbReference>
<evidence type="ECO:0000256" key="5">
    <source>
        <dbReference type="ARBA" id="ARBA00022840"/>
    </source>
</evidence>
<dbReference type="SUPFAM" id="SSF52540">
    <property type="entry name" value="P-loop containing nucleoside triphosphate hydrolases"/>
    <property type="match status" value="1"/>
</dbReference>
<dbReference type="GO" id="GO:0005524">
    <property type="term" value="F:ATP binding"/>
    <property type="evidence" value="ECO:0007669"/>
    <property type="project" value="UniProtKB-KW"/>
</dbReference>
<evidence type="ECO:0000256" key="7">
    <source>
        <dbReference type="ARBA" id="ARBA00023128"/>
    </source>
</evidence>
<evidence type="ECO:0000313" key="14">
    <source>
        <dbReference type="WBParaSite" id="GPUH_0000163401-mRNA-1"/>
    </source>
</evidence>
<feature type="region of interest" description="Disordered" evidence="10">
    <location>
        <begin position="1"/>
        <end position="23"/>
    </location>
</feature>
<keyword evidence="7" id="KW-0496">Mitochondrion</keyword>
<reference evidence="12 13" key="2">
    <citation type="submission" date="2018-11" db="EMBL/GenBank/DDBJ databases">
        <authorList>
            <consortium name="Pathogen Informatics"/>
        </authorList>
    </citation>
    <scope>NUCLEOTIDE SEQUENCE [LARGE SCALE GENOMIC DNA]</scope>
</reference>
<keyword evidence="9" id="KW-1135">Mitochondrion nucleoid</keyword>
<name>A0A183CYT9_9BILA</name>
<keyword evidence="5" id="KW-0067">ATP-binding</keyword>
<keyword evidence="13" id="KW-1185">Reference proteome</keyword>
<evidence type="ECO:0000259" key="11">
    <source>
        <dbReference type="SMART" id="SM00382"/>
    </source>
</evidence>
<accession>A0A183CYT9</accession>
<keyword evidence="6" id="KW-0175">Coiled coil</keyword>
<dbReference type="InterPro" id="IPR021911">
    <property type="entry name" value="ATAD3_N"/>
</dbReference>
<evidence type="ECO:0000256" key="4">
    <source>
        <dbReference type="ARBA" id="ARBA00022792"/>
    </source>
</evidence>
<dbReference type="WBParaSite" id="GPUH_0000163401-mRNA-1">
    <property type="protein sequence ID" value="GPUH_0000163401-mRNA-1"/>
    <property type="gene ID" value="GPUH_0000163401"/>
</dbReference>
<dbReference type="Pfam" id="PF00004">
    <property type="entry name" value="AAA"/>
    <property type="match status" value="1"/>
</dbReference>
<comment type="subcellular location">
    <subcellularLocation>
        <location evidence="1">Mitochondrion inner membrane</location>
    </subcellularLocation>
    <subcellularLocation>
        <location evidence="2">Mitochondrion matrix</location>
        <location evidence="2">Mitochondrion nucleoid</location>
    </subcellularLocation>
</comment>
<keyword evidence="8" id="KW-0472">Membrane</keyword>
<dbReference type="CDD" id="cd19512">
    <property type="entry name" value="RecA-like_ATAD3-like"/>
    <property type="match status" value="1"/>
</dbReference>
<dbReference type="Proteomes" id="UP000271098">
    <property type="component" value="Unassembled WGS sequence"/>
</dbReference>
<reference evidence="14" key="1">
    <citation type="submission" date="2016-06" db="UniProtKB">
        <authorList>
            <consortium name="WormBaseParasite"/>
        </authorList>
    </citation>
    <scope>IDENTIFICATION</scope>
</reference>
<protein>
    <submittedName>
        <fullName evidence="14">AAA domain-containing protein</fullName>
    </submittedName>
</protein>
<evidence type="ECO:0000313" key="13">
    <source>
        <dbReference type="Proteomes" id="UP000271098"/>
    </source>
</evidence>
<dbReference type="GO" id="GO:0007005">
    <property type="term" value="P:mitochondrion organization"/>
    <property type="evidence" value="ECO:0007669"/>
    <property type="project" value="TreeGrafter"/>
</dbReference>
<keyword evidence="4" id="KW-0999">Mitochondrion inner membrane</keyword>
<organism evidence="14">
    <name type="scientific">Gongylonema pulchrum</name>
    <dbReference type="NCBI Taxonomy" id="637853"/>
    <lineage>
        <taxon>Eukaryota</taxon>
        <taxon>Metazoa</taxon>
        <taxon>Ecdysozoa</taxon>
        <taxon>Nematoda</taxon>
        <taxon>Chromadorea</taxon>
        <taxon>Rhabditida</taxon>
        <taxon>Spirurina</taxon>
        <taxon>Spiruromorpha</taxon>
        <taxon>Spiruroidea</taxon>
        <taxon>Gongylonematidae</taxon>
        <taxon>Gongylonema</taxon>
    </lineage>
</organism>
<dbReference type="AlphaFoldDB" id="A0A183CYT9"/>
<dbReference type="OrthoDB" id="199596at2759"/>
<dbReference type="GO" id="GO:0008270">
    <property type="term" value="F:zinc ion binding"/>
    <property type="evidence" value="ECO:0007669"/>
    <property type="project" value="TreeGrafter"/>
</dbReference>
<dbReference type="GO" id="GO:0005743">
    <property type="term" value="C:mitochondrial inner membrane"/>
    <property type="evidence" value="ECO:0007669"/>
    <property type="project" value="UniProtKB-SubCell"/>
</dbReference>
<dbReference type="InterPro" id="IPR003593">
    <property type="entry name" value="AAA+_ATPase"/>
</dbReference>
<evidence type="ECO:0000256" key="10">
    <source>
        <dbReference type="SAM" id="MobiDB-lite"/>
    </source>
</evidence>
<dbReference type="FunFam" id="3.40.50.300:FF:000470">
    <property type="entry name" value="ATPase family, AAA domain containing 3A"/>
    <property type="match status" value="1"/>
</dbReference>
<dbReference type="InterPro" id="IPR003959">
    <property type="entry name" value="ATPase_AAA_core"/>
</dbReference>
<dbReference type="InterPro" id="IPR027417">
    <property type="entry name" value="P-loop_NTPase"/>
</dbReference>
<dbReference type="PANTHER" id="PTHR23075">
    <property type="entry name" value="PUTATIVE ATP-ASE"/>
    <property type="match status" value="1"/>
</dbReference>
<sequence length="444" mass="50179">MAVKARMHEETLRKQEESVKKQEAMRRATVEHELALKHKYDLEKVEAETHARAKAARENRDVNLEQLRAAEEERRKTTIEKIKTSGAVLGAGLEEFLNDPTKIARAVGGITVLAVGLYGAKRGTAVVARQVEARWGKPSLIRDTSRITVSEAFRHPIKTFRTIFRGSDDPLKGIVLSPELEARLRDIAITTRNTKRNNGLFRNVLFHGPPGTGKTLFAKSLARHSSLDYAIMTGGDVAPLGRDGVSAIHKVFDWAEHTRKGMVLFMDEADAFLRKRATEQISEDMRATLNAFLYRTGEQSRKFMLVVASNQPEQFDWAVNDRLDELVEFNLPGLMERERIILQYFDKYIAAPATSGSRKARLKVGDFDWVKKCSVIAEKTDGMSGRQLSKLVIGWQAAAYASMDGVLTSEMIDRCTDEMVEQHKRKILWLDQEQLAVRQFGHKQ</sequence>